<keyword evidence="3 8" id="KW-1134">Transmembrane beta strand</keyword>
<feature type="chain" id="PRO_5031323641" evidence="11">
    <location>
        <begin position="25"/>
        <end position="729"/>
    </location>
</feature>
<keyword evidence="6 8" id="KW-0472">Membrane</keyword>
<dbReference type="PROSITE" id="PS52016">
    <property type="entry name" value="TONB_DEPENDENT_REC_3"/>
    <property type="match status" value="1"/>
</dbReference>
<evidence type="ECO:0000256" key="11">
    <source>
        <dbReference type="SAM" id="SignalP"/>
    </source>
</evidence>
<protein>
    <submittedName>
        <fullName evidence="14">Iron complex outermembrane receptor protein</fullName>
    </submittedName>
</protein>
<feature type="region of interest" description="Disordered" evidence="10">
    <location>
        <begin position="28"/>
        <end position="49"/>
    </location>
</feature>
<evidence type="ECO:0000259" key="13">
    <source>
        <dbReference type="Pfam" id="PF07715"/>
    </source>
</evidence>
<accession>A0A7W7AKS0</accession>
<sequence length="729" mass="77903">MSHHRLLLGVATLALVLPAVPVQARGPAETAAPAAPAEARPLDAADDDRAAPGRDIVVTAPFRQSEADVLAGTTIVSGEELERALRPTIGETLVRQPGVSATSFGPNASRPVLRGFQGERIRVLTDGIGSIDVSNTSVDHAVAINSLIAERVEVLRGPSALLFGSSAVGGVVNVIDTRIPRTIPDKGYRLAGNATYGSAATERSGSAATDVAIGDQFVVHADGSYLKTDDLKIGGYALSREQRARALASAALPPEPAEEPIDFAANAAIRGRLPNTASETWNVGVGGALITQGGSLGVSYSHYDSLYGVPVRYATEPGQEQEAPRIKLKQDRVDLRAEVSMGGAVFDKLRLRAAMADYQHGELEENGEVGTQFFNQGLEGRLELVQAERGGWLGASGVQFFNRRFDVEGEEAFLPRNETSQVGLFTLQQFNLGDFRAEAGGRYETTNVDARTQDGDARFFRGGRHFEAVSASLGASYALADGIRLGLNGSRTERAPSAEELFANGAHAGTQAYELGNPDFRLEKSWGLEATLHAHRPDWSFDASAYYNWFSNYIYDSQVAPEACAAAAAPSGRTVDLPCFQYNQADARYYGLEAQGSATLARIGGTRINADLLGDWVHATVVDTGPVPRIPPLRLLGGLEAQSDRITARAEVEHSFQQDRVAPFETPTRGFTLVNASVAFKPFGTDNATALILSANNIFDVNARRHASVLKDFAPLAGRDLRATLSFKL</sequence>
<feature type="compositionally biased region" description="Basic and acidic residues" evidence="10">
    <location>
        <begin position="40"/>
        <end position="49"/>
    </location>
</feature>
<gene>
    <name evidence="14" type="ORF">GGQ96_003009</name>
</gene>
<dbReference type="InterPro" id="IPR012910">
    <property type="entry name" value="Plug_dom"/>
</dbReference>
<dbReference type="GO" id="GO:0044718">
    <property type="term" value="P:siderophore transmembrane transport"/>
    <property type="evidence" value="ECO:0007669"/>
    <property type="project" value="TreeGrafter"/>
</dbReference>
<dbReference type="Gene3D" id="2.170.130.10">
    <property type="entry name" value="TonB-dependent receptor, plug domain"/>
    <property type="match status" value="1"/>
</dbReference>
<comment type="subcellular location">
    <subcellularLocation>
        <location evidence="1 8">Cell outer membrane</location>
        <topology evidence="1 8">Multi-pass membrane protein</topology>
    </subcellularLocation>
</comment>
<dbReference type="InterPro" id="IPR039426">
    <property type="entry name" value="TonB-dep_rcpt-like"/>
</dbReference>
<evidence type="ECO:0000256" key="3">
    <source>
        <dbReference type="ARBA" id="ARBA00022452"/>
    </source>
</evidence>
<evidence type="ECO:0000256" key="1">
    <source>
        <dbReference type="ARBA" id="ARBA00004571"/>
    </source>
</evidence>
<feature type="signal peptide" evidence="11">
    <location>
        <begin position="1"/>
        <end position="24"/>
    </location>
</feature>
<proteinExistence type="inferred from homology"/>
<evidence type="ECO:0000256" key="9">
    <source>
        <dbReference type="RuleBase" id="RU003357"/>
    </source>
</evidence>
<feature type="compositionally biased region" description="Low complexity" evidence="10">
    <location>
        <begin position="28"/>
        <end position="39"/>
    </location>
</feature>
<dbReference type="AlphaFoldDB" id="A0A7W7AKS0"/>
<dbReference type="GO" id="GO:0015344">
    <property type="term" value="F:siderophore uptake transmembrane transporter activity"/>
    <property type="evidence" value="ECO:0007669"/>
    <property type="project" value="TreeGrafter"/>
</dbReference>
<comment type="similarity">
    <text evidence="8 9">Belongs to the TonB-dependent receptor family.</text>
</comment>
<evidence type="ECO:0000256" key="5">
    <source>
        <dbReference type="ARBA" id="ARBA00023077"/>
    </source>
</evidence>
<dbReference type="PANTHER" id="PTHR30069">
    <property type="entry name" value="TONB-DEPENDENT OUTER MEMBRANE RECEPTOR"/>
    <property type="match status" value="1"/>
</dbReference>
<evidence type="ECO:0000313" key="14">
    <source>
        <dbReference type="EMBL" id="MBB4618863.1"/>
    </source>
</evidence>
<keyword evidence="7 8" id="KW-0998">Cell outer membrane</keyword>
<keyword evidence="14" id="KW-0675">Receptor</keyword>
<dbReference type="RefSeq" id="WP_184116118.1">
    <property type="nucleotide sequence ID" value="NZ_JACHNY010000006.1"/>
</dbReference>
<keyword evidence="15" id="KW-1185">Reference proteome</keyword>
<dbReference type="PANTHER" id="PTHR30069:SF40">
    <property type="entry name" value="TONB-DEPENDENT RECEPTOR NMB0964-RELATED"/>
    <property type="match status" value="1"/>
</dbReference>
<evidence type="ECO:0000256" key="8">
    <source>
        <dbReference type="PROSITE-ProRule" id="PRU01360"/>
    </source>
</evidence>
<dbReference type="InterPro" id="IPR036942">
    <property type="entry name" value="Beta-barrel_TonB_sf"/>
</dbReference>
<name>A0A7W7AKS0_9SPHN</name>
<dbReference type="InterPro" id="IPR000531">
    <property type="entry name" value="Beta-barrel_TonB"/>
</dbReference>
<evidence type="ECO:0000256" key="7">
    <source>
        <dbReference type="ARBA" id="ARBA00023237"/>
    </source>
</evidence>
<dbReference type="GO" id="GO:0009279">
    <property type="term" value="C:cell outer membrane"/>
    <property type="evidence" value="ECO:0007669"/>
    <property type="project" value="UniProtKB-SubCell"/>
</dbReference>
<dbReference type="Proteomes" id="UP000574769">
    <property type="component" value="Unassembled WGS sequence"/>
</dbReference>
<reference evidence="14 15" key="1">
    <citation type="submission" date="2020-08" db="EMBL/GenBank/DDBJ databases">
        <title>Genomic Encyclopedia of Type Strains, Phase IV (KMG-IV): sequencing the most valuable type-strain genomes for metagenomic binning, comparative biology and taxonomic classification.</title>
        <authorList>
            <person name="Goeker M."/>
        </authorList>
    </citation>
    <scope>NUCLEOTIDE SEQUENCE [LARGE SCALE GENOMIC DNA]</scope>
    <source>
        <strain evidence="14 15">DSM 15867</strain>
    </source>
</reference>
<dbReference type="SUPFAM" id="SSF56935">
    <property type="entry name" value="Porins"/>
    <property type="match status" value="1"/>
</dbReference>
<dbReference type="EMBL" id="JACHNY010000006">
    <property type="protein sequence ID" value="MBB4618863.1"/>
    <property type="molecule type" value="Genomic_DNA"/>
</dbReference>
<feature type="domain" description="TonB-dependent receptor plug" evidence="13">
    <location>
        <begin position="68"/>
        <end position="171"/>
    </location>
</feature>
<dbReference type="Gene3D" id="2.40.170.20">
    <property type="entry name" value="TonB-dependent receptor, beta-barrel domain"/>
    <property type="match status" value="1"/>
</dbReference>
<dbReference type="Pfam" id="PF07715">
    <property type="entry name" value="Plug"/>
    <property type="match status" value="1"/>
</dbReference>
<feature type="domain" description="TonB-dependent receptor-like beta-barrel" evidence="12">
    <location>
        <begin position="286"/>
        <end position="697"/>
    </location>
</feature>
<comment type="caution">
    <text evidence="14">The sequence shown here is derived from an EMBL/GenBank/DDBJ whole genome shotgun (WGS) entry which is preliminary data.</text>
</comment>
<evidence type="ECO:0000259" key="12">
    <source>
        <dbReference type="Pfam" id="PF00593"/>
    </source>
</evidence>
<organism evidence="14 15">
    <name type="scientific">Sphingomonas abaci</name>
    <dbReference type="NCBI Taxonomy" id="237611"/>
    <lineage>
        <taxon>Bacteria</taxon>
        <taxon>Pseudomonadati</taxon>
        <taxon>Pseudomonadota</taxon>
        <taxon>Alphaproteobacteria</taxon>
        <taxon>Sphingomonadales</taxon>
        <taxon>Sphingomonadaceae</taxon>
        <taxon>Sphingomonas</taxon>
    </lineage>
</organism>
<evidence type="ECO:0000256" key="10">
    <source>
        <dbReference type="SAM" id="MobiDB-lite"/>
    </source>
</evidence>
<evidence type="ECO:0000256" key="6">
    <source>
        <dbReference type="ARBA" id="ARBA00023136"/>
    </source>
</evidence>
<dbReference type="Pfam" id="PF00593">
    <property type="entry name" value="TonB_dep_Rec_b-barrel"/>
    <property type="match status" value="1"/>
</dbReference>
<evidence type="ECO:0000256" key="2">
    <source>
        <dbReference type="ARBA" id="ARBA00022448"/>
    </source>
</evidence>
<evidence type="ECO:0000256" key="4">
    <source>
        <dbReference type="ARBA" id="ARBA00022692"/>
    </source>
</evidence>
<keyword evidence="11" id="KW-0732">Signal</keyword>
<keyword evidence="2 8" id="KW-0813">Transport</keyword>
<dbReference type="InterPro" id="IPR037066">
    <property type="entry name" value="Plug_dom_sf"/>
</dbReference>
<evidence type="ECO:0000313" key="15">
    <source>
        <dbReference type="Proteomes" id="UP000574769"/>
    </source>
</evidence>
<keyword evidence="5 9" id="KW-0798">TonB box</keyword>
<keyword evidence="4 8" id="KW-0812">Transmembrane</keyword>